<name>A0A1S3ZLU4_TOBAC</name>
<gene>
    <name evidence="2" type="primary">LOC107788188</name>
</gene>
<feature type="coiled-coil region" evidence="1">
    <location>
        <begin position="35"/>
        <end position="83"/>
    </location>
</feature>
<protein>
    <submittedName>
        <fullName evidence="2">Myosin-11-like</fullName>
    </submittedName>
</protein>
<reference evidence="2" key="1">
    <citation type="submission" date="2025-08" db="UniProtKB">
        <authorList>
            <consortium name="RefSeq"/>
        </authorList>
    </citation>
    <scope>IDENTIFICATION</scope>
</reference>
<sequence length="217" mass="24878">MDPSRKQPIIITVPEDAQVLTAPVGVASDLQCLATEEDQAKLNELKAEVKELAEKRDIYKLLREQCEEEVKSLRAELYKLLSEQREEEVKSLWAELDVAKKEHAELVEQVNIFEVNDDELDIVTNVHTPQVQQKVDKIYQLRAEMEEVKALAEECKGKMDRLASKKETAREQLALVEVQLRMAREKVEARAQRIKDLQSQLDSAITERDALGKELET</sequence>
<dbReference type="RefSeq" id="XP_016465346.1">
    <property type="nucleotide sequence ID" value="XM_016609860.1"/>
</dbReference>
<dbReference type="PaxDb" id="4097-A0A1S3ZLU4"/>
<keyword evidence="1" id="KW-0175">Coiled coil</keyword>
<evidence type="ECO:0000313" key="2">
    <source>
        <dbReference type="RefSeq" id="XP_016465346.1"/>
    </source>
</evidence>
<dbReference type="AlphaFoldDB" id="A0A1S3ZLU4"/>
<feature type="coiled-coil region" evidence="1">
    <location>
        <begin position="138"/>
        <end position="214"/>
    </location>
</feature>
<accession>A0A1S3ZLU4</accession>
<evidence type="ECO:0000256" key="1">
    <source>
        <dbReference type="SAM" id="Coils"/>
    </source>
</evidence>
<organism evidence="2">
    <name type="scientific">Nicotiana tabacum</name>
    <name type="common">Common tobacco</name>
    <dbReference type="NCBI Taxonomy" id="4097"/>
    <lineage>
        <taxon>Eukaryota</taxon>
        <taxon>Viridiplantae</taxon>
        <taxon>Streptophyta</taxon>
        <taxon>Embryophyta</taxon>
        <taxon>Tracheophyta</taxon>
        <taxon>Spermatophyta</taxon>
        <taxon>Magnoliopsida</taxon>
        <taxon>eudicotyledons</taxon>
        <taxon>Gunneridae</taxon>
        <taxon>Pentapetalae</taxon>
        <taxon>asterids</taxon>
        <taxon>lamiids</taxon>
        <taxon>Solanales</taxon>
        <taxon>Solanaceae</taxon>
        <taxon>Nicotianoideae</taxon>
        <taxon>Nicotianeae</taxon>
        <taxon>Nicotiana</taxon>
    </lineage>
</organism>
<proteinExistence type="predicted"/>
<dbReference type="KEGG" id="nta:107788188"/>
<dbReference type="OrthoDB" id="10255522at2759"/>